<evidence type="ECO:0000313" key="3">
    <source>
        <dbReference type="EMBL" id="SFR42668.1"/>
    </source>
</evidence>
<dbReference type="AlphaFoldDB" id="A0A1I6GKF9"/>
<dbReference type="Pfam" id="PF00072">
    <property type="entry name" value="Response_reg"/>
    <property type="match status" value="1"/>
</dbReference>
<dbReference type="Proteomes" id="UP000199424">
    <property type="component" value="Unassembled WGS sequence"/>
</dbReference>
<dbReference type="EMBL" id="FOYU01000001">
    <property type="protein sequence ID" value="SFR42668.1"/>
    <property type="molecule type" value="Genomic_DNA"/>
</dbReference>
<organism evidence="3 4">
    <name type="scientific">Pseudidiomarina maritima</name>
    <dbReference type="NCBI Taxonomy" id="519453"/>
    <lineage>
        <taxon>Bacteria</taxon>
        <taxon>Pseudomonadati</taxon>
        <taxon>Pseudomonadota</taxon>
        <taxon>Gammaproteobacteria</taxon>
        <taxon>Alteromonadales</taxon>
        <taxon>Idiomarinaceae</taxon>
        <taxon>Pseudidiomarina</taxon>
    </lineage>
</organism>
<reference evidence="4" key="1">
    <citation type="submission" date="2016-10" db="EMBL/GenBank/DDBJ databases">
        <authorList>
            <person name="Varghese N."/>
            <person name="Submissions S."/>
        </authorList>
    </citation>
    <scope>NUCLEOTIDE SEQUENCE [LARGE SCALE GENOMIC DNA]</scope>
    <source>
        <strain evidence="4">CGMCC 1.7285</strain>
    </source>
</reference>
<keyword evidence="4" id="KW-1185">Reference proteome</keyword>
<dbReference type="GO" id="GO:0000160">
    <property type="term" value="P:phosphorelay signal transduction system"/>
    <property type="evidence" value="ECO:0007669"/>
    <property type="project" value="InterPro"/>
</dbReference>
<dbReference type="SUPFAM" id="SSF52172">
    <property type="entry name" value="CheY-like"/>
    <property type="match status" value="1"/>
</dbReference>
<gene>
    <name evidence="3" type="ORF">SAMN04488070_0854</name>
</gene>
<accession>A0A1I6GKF9</accession>
<dbReference type="InterPro" id="IPR011006">
    <property type="entry name" value="CheY-like_superfamily"/>
</dbReference>
<name>A0A1I6GKF9_9GAMM</name>
<proteinExistence type="predicted"/>
<protein>
    <submittedName>
        <fullName evidence="3">Response regulator receiver domain-containing protein</fullName>
    </submittedName>
</protein>
<dbReference type="InterPro" id="IPR001789">
    <property type="entry name" value="Sig_transdc_resp-reg_receiver"/>
</dbReference>
<keyword evidence="1" id="KW-0597">Phosphoprotein</keyword>
<evidence type="ECO:0000256" key="1">
    <source>
        <dbReference type="PROSITE-ProRule" id="PRU00169"/>
    </source>
</evidence>
<dbReference type="Gene3D" id="3.40.50.2300">
    <property type="match status" value="1"/>
</dbReference>
<dbReference type="PROSITE" id="PS50110">
    <property type="entry name" value="RESPONSE_REGULATORY"/>
    <property type="match status" value="1"/>
</dbReference>
<feature type="modified residue" description="4-aspartylphosphate" evidence="1">
    <location>
        <position position="81"/>
    </location>
</feature>
<feature type="domain" description="Response regulatory" evidence="2">
    <location>
        <begin position="26"/>
        <end position="150"/>
    </location>
</feature>
<evidence type="ECO:0000313" key="4">
    <source>
        <dbReference type="Proteomes" id="UP000199424"/>
    </source>
</evidence>
<evidence type="ECO:0000259" key="2">
    <source>
        <dbReference type="PROSITE" id="PS50110"/>
    </source>
</evidence>
<sequence>MANDFIFAEENDQEEVPDNTTEAGWKVLIVDDEREVHAVTRLALMDLVFEGKGLNFLSAYSRREAEQLISEHDDIAIVLLDVVMDTDDAGLQVAKYIRETVGNRTSRIVLRTGQPGQAPERSVVINYDINDYKAKTELTAQKLFTCVMSALRSYRDIIRVKEQLERVEHELSFYQTWLLEHQPQVRQQVADAYQRLTENND</sequence>